<feature type="signal peptide" evidence="1">
    <location>
        <begin position="1"/>
        <end position="27"/>
    </location>
</feature>
<dbReference type="PANTHER" id="PTHR33928:SF2">
    <property type="entry name" value="PECTATE LYASE SUPERFAMILY PROTEIN DOMAIN-CONTAINING PROTEIN-RELATED"/>
    <property type="match status" value="1"/>
</dbReference>
<feature type="domain" description="Rhamnogalacturonase A/B/Epimerase-like pectate lyase" evidence="2">
    <location>
        <begin position="426"/>
        <end position="483"/>
    </location>
</feature>
<evidence type="ECO:0000256" key="1">
    <source>
        <dbReference type="SAM" id="SignalP"/>
    </source>
</evidence>
<dbReference type="PANTHER" id="PTHR33928">
    <property type="entry name" value="POLYGALACTURONASE QRT3"/>
    <property type="match status" value="1"/>
</dbReference>
<dbReference type="CDD" id="cd23668">
    <property type="entry name" value="GH55_beta13glucanase-like"/>
    <property type="match status" value="1"/>
</dbReference>
<keyword evidence="1" id="KW-0732">Signal</keyword>
<accession>A0AB34KSC9</accession>
<gene>
    <name evidence="3" type="ORF">WHR41_03602</name>
</gene>
<dbReference type="GeneID" id="96005046"/>
<dbReference type="Proteomes" id="UP000803884">
    <property type="component" value="Unassembled WGS sequence"/>
</dbReference>
<comment type="caution">
    <text evidence="3">The sequence shown here is derived from an EMBL/GenBank/DDBJ whole genome shotgun (WGS) entry which is preliminary data.</text>
</comment>
<organism evidence="3 4">
    <name type="scientific">Cladosporium halotolerans</name>
    <dbReference type="NCBI Taxonomy" id="1052096"/>
    <lineage>
        <taxon>Eukaryota</taxon>
        <taxon>Fungi</taxon>
        <taxon>Dikarya</taxon>
        <taxon>Ascomycota</taxon>
        <taxon>Pezizomycotina</taxon>
        <taxon>Dothideomycetes</taxon>
        <taxon>Dothideomycetidae</taxon>
        <taxon>Cladosporiales</taxon>
        <taxon>Cladosporiaceae</taxon>
        <taxon>Cladosporium</taxon>
    </lineage>
</organism>
<feature type="chain" id="PRO_5044318978" description="Rhamnogalacturonase A/B/Epimerase-like pectate lyase domain-containing protein" evidence="1">
    <location>
        <begin position="28"/>
        <end position="791"/>
    </location>
</feature>
<dbReference type="GO" id="GO:0004650">
    <property type="term" value="F:polygalacturonase activity"/>
    <property type="evidence" value="ECO:0007669"/>
    <property type="project" value="InterPro"/>
</dbReference>
<dbReference type="InterPro" id="IPR024535">
    <property type="entry name" value="RHGA/B-epi-like_pectate_lyase"/>
</dbReference>
<dbReference type="Pfam" id="PF12708">
    <property type="entry name" value="Pect-lyase_RHGA_epim"/>
    <property type="match status" value="2"/>
</dbReference>
<dbReference type="RefSeq" id="XP_069230758.1">
    <property type="nucleotide sequence ID" value="XM_069372208.1"/>
</dbReference>
<dbReference type="AlphaFoldDB" id="A0AB34KSC9"/>
<protein>
    <recommendedName>
        <fullName evidence="2">Rhamnogalacturonase A/B/Epimerase-like pectate lyase domain-containing protein</fullName>
    </recommendedName>
</protein>
<dbReference type="InterPro" id="IPR012334">
    <property type="entry name" value="Pectin_lyas_fold"/>
</dbReference>
<dbReference type="InterPro" id="IPR011050">
    <property type="entry name" value="Pectin_lyase_fold/virulence"/>
</dbReference>
<evidence type="ECO:0000313" key="3">
    <source>
        <dbReference type="EMBL" id="KAL1587653.1"/>
    </source>
</evidence>
<evidence type="ECO:0000313" key="4">
    <source>
        <dbReference type="Proteomes" id="UP000803884"/>
    </source>
</evidence>
<keyword evidence="4" id="KW-1185">Reference proteome</keyword>
<dbReference type="SUPFAM" id="SSF51126">
    <property type="entry name" value="Pectin lyase-like"/>
    <property type="match status" value="2"/>
</dbReference>
<dbReference type="EMBL" id="JAAQHG020000009">
    <property type="protein sequence ID" value="KAL1587653.1"/>
    <property type="molecule type" value="Genomic_DNA"/>
</dbReference>
<dbReference type="Gene3D" id="2.160.20.10">
    <property type="entry name" value="Single-stranded right-handed beta-helix, Pectin lyase-like"/>
    <property type="match status" value="2"/>
</dbReference>
<evidence type="ECO:0000259" key="2">
    <source>
        <dbReference type="Pfam" id="PF12708"/>
    </source>
</evidence>
<dbReference type="InterPro" id="IPR039279">
    <property type="entry name" value="QRT3-like"/>
</dbReference>
<proteinExistence type="predicted"/>
<name>A0AB34KSC9_9PEZI</name>
<reference evidence="3 4" key="1">
    <citation type="journal article" date="2020" name="Microbiol. Resour. Announc.">
        <title>Draft Genome Sequence of a Cladosporium Species Isolated from the Mesophotic Ascidian Didemnum maculosum.</title>
        <authorList>
            <person name="Gioti A."/>
            <person name="Siaperas R."/>
            <person name="Nikolaivits E."/>
            <person name="Le Goff G."/>
            <person name="Ouazzani J."/>
            <person name="Kotoulas G."/>
            <person name="Topakas E."/>
        </authorList>
    </citation>
    <scope>NUCLEOTIDE SEQUENCE [LARGE SCALE GENOMIC DNA]</scope>
    <source>
        <strain evidence="3 4">TM138-S3</strain>
    </source>
</reference>
<feature type="domain" description="Rhamnogalacturonase A/B/Epimerase-like pectate lyase" evidence="2">
    <location>
        <begin position="61"/>
        <end position="292"/>
    </location>
</feature>
<sequence length="791" mass="86915">MPSLRAIGALSTALCALLTSTPSFVNAAPTAVSPRQAGSGYWMETIERQGTVWGNSNYKIFRNVKTDYNAVGDGVTDDTEAINRAISDAEGAAVKRCGNDPWCDSTTIAPAIVYFPQGTYKVSKPVQMYYYTQVVGDILNRPVISAAPEFEGMAVLDADPYNSTGGNWWTNQNNFFRQVRNLEIDLTAMPEEKGAGIHWQVAQATSLQNIKFTMKPKSPNNKQQGIFMDNGSGGWASDLEFVGGNMGAFLGSQQFTTRNLKFTGQNTAVFMNWNWGWTMSNISIEDCGVGLDMANGPENQTVGSVVFSDSKISNTPVGVNISWSQENNVPSSGGNLILDNVDMTTGVDHPVQHYTGTDMLPKTSEIIKSWATGDGYDYDGSSPLKKNRASGTLSGPNKAQSLLDPNGAIFGRSKPQYENVPASKFKSIKKYGCKGDGESDDTQCLQEFLNSVQQDEIAYFDHGAYIVSDTVKIPKTIKMVGEIWSLLVATGFSDPKKPKAVFQVGQPGDKGAVEISDIMFESKGPNGGAIMIEWNLESEQGKSGMWDSHVRIGGSLGTELDSINCPTSQQENPKPECQGVFLMFHATSSAKGIYCENTWFWVADHDLDTNSPRQISIYSGRGVLIEAPGPTWFWGTASEHSIFYNYQFKDAGAFFGGFMQTETPYMQPVPLAPKPFEFNSDYDDPTFTVCKNSSGDVPCQDAWGMRIWNSRDMLIYSTGMYSFFNNYKQLCTPEQNCQENMIHIQNSQVDMYAVSTKAAVNMIVDDDVGLVKDADHRSNFCATIAYYFTTH</sequence>